<dbReference type="EMBL" id="JABTTQ020000011">
    <property type="protein sequence ID" value="KAK6146361.1"/>
    <property type="molecule type" value="Genomic_DNA"/>
</dbReference>
<dbReference type="Gene3D" id="3.40.50.300">
    <property type="entry name" value="P-loop containing nucleotide triphosphate hydrolases"/>
    <property type="match status" value="1"/>
</dbReference>
<gene>
    <name evidence="5" type="ORF">DH2020_020230</name>
</gene>
<dbReference type="Proteomes" id="UP001318860">
    <property type="component" value="Unassembled WGS sequence"/>
</dbReference>
<comment type="caution">
    <text evidence="5">The sequence shown here is derived from an EMBL/GenBank/DDBJ whole genome shotgun (WGS) entry which is preliminary data.</text>
</comment>
<evidence type="ECO:0000256" key="3">
    <source>
        <dbReference type="RuleBase" id="RU361155"/>
    </source>
</evidence>
<dbReference type="EC" id="2.8.2.-" evidence="3"/>
<name>A0ABR0WFI5_REHGL</name>
<keyword evidence="2 3" id="KW-0808">Transferase</keyword>
<protein>
    <recommendedName>
        <fullName evidence="3">Sulfotransferase</fullName>
        <ecNumber evidence="3">2.8.2.-</ecNumber>
    </recommendedName>
</protein>
<evidence type="ECO:0000313" key="5">
    <source>
        <dbReference type="EMBL" id="KAK6146361.1"/>
    </source>
</evidence>
<evidence type="ECO:0000256" key="1">
    <source>
        <dbReference type="ARBA" id="ARBA00005771"/>
    </source>
</evidence>
<keyword evidence="6" id="KW-1185">Reference proteome</keyword>
<organism evidence="5 6">
    <name type="scientific">Rehmannia glutinosa</name>
    <name type="common">Chinese foxglove</name>
    <dbReference type="NCBI Taxonomy" id="99300"/>
    <lineage>
        <taxon>Eukaryota</taxon>
        <taxon>Viridiplantae</taxon>
        <taxon>Streptophyta</taxon>
        <taxon>Embryophyta</taxon>
        <taxon>Tracheophyta</taxon>
        <taxon>Spermatophyta</taxon>
        <taxon>Magnoliopsida</taxon>
        <taxon>eudicotyledons</taxon>
        <taxon>Gunneridae</taxon>
        <taxon>Pentapetalae</taxon>
        <taxon>asterids</taxon>
        <taxon>lamiids</taxon>
        <taxon>Lamiales</taxon>
        <taxon>Orobanchaceae</taxon>
        <taxon>Rehmannieae</taxon>
        <taxon>Rehmannia</taxon>
    </lineage>
</organism>
<dbReference type="InterPro" id="IPR027417">
    <property type="entry name" value="P-loop_NTPase"/>
</dbReference>
<accession>A0ABR0WFI5</accession>
<feature type="domain" description="Sulfotransferase" evidence="4">
    <location>
        <begin position="2"/>
        <end position="229"/>
    </location>
</feature>
<dbReference type="PANTHER" id="PTHR11783">
    <property type="entry name" value="SULFOTRANSFERASE SULT"/>
    <property type="match status" value="1"/>
</dbReference>
<dbReference type="Pfam" id="PF00685">
    <property type="entry name" value="Sulfotransfer_1"/>
    <property type="match status" value="1"/>
</dbReference>
<comment type="similarity">
    <text evidence="1 3">Belongs to the sulfotransferase 1 family.</text>
</comment>
<sequence>MKTGTGWLKAISFSIIKNDVEEDILATETPYFLVPSVVTSFSATKPLPFDIYDASSPRLLHTHVAYSLLPDSIKNSACKIIYITRNPKDTIISMWHFLSSIKGPFPLEEVVNSLCCGVYPYGSFFDHVVEYWMESKKRPEKILFLKAMISKIAEFLGKPFLDEVQVEEIIKRCSLERLKNLDVNKNGSFKSNVPNSAFFRKGEVSDWKNYLTPEMVERINQITHIKLETLGIFL</sequence>
<dbReference type="SUPFAM" id="SSF52540">
    <property type="entry name" value="P-loop containing nucleoside triphosphate hydrolases"/>
    <property type="match status" value="1"/>
</dbReference>
<reference evidence="5 6" key="1">
    <citation type="journal article" date="2021" name="Comput. Struct. Biotechnol. J.">
        <title>De novo genome assembly of the potent medicinal plant Rehmannia glutinosa using nanopore technology.</title>
        <authorList>
            <person name="Ma L."/>
            <person name="Dong C."/>
            <person name="Song C."/>
            <person name="Wang X."/>
            <person name="Zheng X."/>
            <person name="Niu Y."/>
            <person name="Chen S."/>
            <person name="Feng W."/>
        </authorList>
    </citation>
    <scope>NUCLEOTIDE SEQUENCE [LARGE SCALE GENOMIC DNA]</scope>
    <source>
        <strain evidence="5">DH-2019</strain>
    </source>
</reference>
<dbReference type="InterPro" id="IPR000863">
    <property type="entry name" value="Sulfotransferase_dom"/>
</dbReference>
<evidence type="ECO:0000259" key="4">
    <source>
        <dbReference type="Pfam" id="PF00685"/>
    </source>
</evidence>
<evidence type="ECO:0000256" key="2">
    <source>
        <dbReference type="ARBA" id="ARBA00022679"/>
    </source>
</evidence>
<evidence type="ECO:0000313" key="6">
    <source>
        <dbReference type="Proteomes" id="UP001318860"/>
    </source>
</evidence>
<proteinExistence type="inferred from homology"/>